<dbReference type="Gene3D" id="3.30.420.280">
    <property type="match status" value="1"/>
</dbReference>
<dbReference type="InterPro" id="IPR027417">
    <property type="entry name" value="P-loop_NTPase"/>
</dbReference>
<dbReference type="EMBL" id="MT732458">
    <property type="protein sequence ID" value="QQV90561.1"/>
    <property type="molecule type" value="Genomic_DNA"/>
</dbReference>
<protein>
    <submittedName>
        <fullName evidence="1">Terminase large subunit</fullName>
    </submittedName>
</protein>
<gene>
    <name evidence="1" type="ORF">Danklef1_76</name>
</gene>
<sequence>MLAYTTTYKKIRELEQTEGIDVYLLQGGQGAGKNGGMAIRLLERAEEGGIFRNTITIMTDTYDNLKDGAISDFEFVFREWGMNFYDYYNKQDKVCTWFGVKIQFRYLDDNKPNKGKGPRRGILYINEGNRVGWQAVKHYVSRSREVYVDFNPDFEFWAHTELETKENCKKIIVTYKDNEMCPKNEVKYIEARRDNVEWFKVYGMGLTGTYSERRVYTFEMVGNTIPTTAKRLPNGMDFGQSPDPTCEVELYLDGIDLYLNEVFCENNLLPEKLKGAERLSIVDRKDQIILRQVKEIIPIEKFVRDDEFYLGYNKEAYKNISLTADDILIRKEIAKIKSWQVIGDSSGKTELIDLKKHGYNVRGVKKITGGQMIGMKRLQSYNIKVTAKSTHIKADLEKWMRKIDHNGNIIPEPEGHEPDTLAASRYVMLAKAIW</sequence>
<evidence type="ECO:0000313" key="2">
    <source>
        <dbReference type="Proteomes" id="UP000693794"/>
    </source>
</evidence>
<organism evidence="1 2">
    <name type="scientific">Polaribacter phage Danklef_1</name>
    <dbReference type="NCBI Taxonomy" id="2745646"/>
    <lineage>
        <taxon>Viruses</taxon>
        <taxon>Duplodnaviria</taxon>
        <taxon>Heunggongvirae</taxon>
        <taxon>Uroviricota</taxon>
        <taxon>Caudoviricetes</taxon>
        <taxon>Forsetiviridae</taxon>
        <taxon>Freyavirus</taxon>
        <taxon>Freyavirus danklef</taxon>
    </lineage>
</organism>
<reference evidence="1" key="1">
    <citation type="submission" date="2020-07" db="EMBL/GenBank/DDBJ databases">
        <title>Highly diverse flavobacterial phages as mortality factor during North Sea spring blooms.</title>
        <authorList>
            <person name="Bartlau N."/>
            <person name="Wichels A."/>
            <person name="Krohne G."/>
            <person name="Adriaenssens E.M."/>
            <person name="Heins A."/>
            <person name="Fuchs B.M."/>
            <person name="Amann R."/>
            <person name="Moraru C."/>
        </authorList>
    </citation>
    <scope>NUCLEOTIDE SEQUENCE</scope>
</reference>
<dbReference type="Gene3D" id="3.40.50.300">
    <property type="entry name" value="P-loop containing nucleotide triphosphate hydrolases"/>
    <property type="match status" value="1"/>
</dbReference>
<keyword evidence="2" id="KW-1185">Reference proteome</keyword>
<proteinExistence type="predicted"/>
<evidence type="ECO:0000313" key="1">
    <source>
        <dbReference type="EMBL" id="QQV90561.1"/>
    </source>
</evidence>
<accession>A0A8E4ZCH8</accession>
<dbReference type="InterPro" id="IPR052380">
    <property type="entry name" value="Viral_DNA_packaging_terminase"/>
</dbReference>
<dbReference type="PANTHER" id="PTHR39184:SF1">
    <property type="entry name" value="PBSX PHAGE TERMINASE LARGE SUBUNIT"/>
    <property type="match status" value="1"/>
</dbReference>
<name>A0A8E4ZCH8_9CAUD</name>
<dbReference type="Proteomes" id="UP000693794">
    <property type="component" value="Segment"/>
</dbReference>
<dbReference type="PANTHER" id="PTHR39184">
    <property type="match status" value="1"/>
</dbReference>